<dbReference type="EMBL" id="JBAKAX010000005">
    <property type="protein sequence ID" value="MEL0603974.1"/>
    <property type="molecule type" value="Genomic_DNA"/>
</dbReference>
<keyword evidence="2" id="KW-1185">Reference proteome</keyword>
<sequence>MKLALNLNKDNLHSALVLQGYDNHVLQHNADHKPLFVGDLTFESVAQGITMHCCDGEEKQAASSTVAIDAGISINILYRGTLCFSLGKSTYQLRADPHRPLLFINTISGKEMFTRHLNKNQKVKKINVSINKQWLYSRCKTGDDRIKIDRIFAHPSSVFTFDCADELTDIANQLFTLKSSLMFEDQLKAEQLSIQLIYKSLILLFTEPSQAKSAPIINLHRQSLKAHHKCKIDKAFEDLALSHGCLSQIADYLGVSVSTLQRQVKNKYQVTAIEYLRNKRLDKAKSWLVLDGKSIGEVSFLLGYSHVSSFTTAFKKRFGVTPNNFRKTHI</sequence>
<accession>A0ACC6R250</accession>
<evidence type="ECO:0000313" key="2">
    <source>
        <dbReference type="Proteomes" id="UP001374952"/>
    </source>
</evidence>
<dbReference type="Proteomes" id="UP001374952">
    <property type="component" value="Unassembled WGS sequence"/>
</dbReference>
<protein>
    <submittedName>
        <fullName evidence="1">Helix-turn-helix transcriptional regulator</fullName>
    </submittedName>
</protein>
<gene>
    <name evidence="1" type="ORF">V6250_07330</name>
</gene>
<proteinExistence type="predicted"/>
<organism evidence="1 2">
    <name type="scientific">Pseudoalteromonas undina</name>
    <dbReference type="NCBI Taxonomy" id="43660"/>
    <lineage>
        <taxon>Bacteria</taxon>
        <taxon>Pseudomonadati</taxon>
        <taxon>Pseudomonadota</taxon>
        <taxon>Gammaproteobacteria</taxon>
        <taxon>Alteromonadales</taxon>
        <taxon>Pseudoalteromonadaceae</taxon>
        <taxon>Pseudoalteromonas</taxon>
    </lineage>
</organism>
<reference evidence="1" key="1">
    <citation type="submission" date="2024-02" db="EMBL/GenBank/DDBJ databases">
        <title>Bacteria isolated from the canopy kelp, Nereocystis luetkeana.</title>
        <authorList>
            <person name="Pfister C.A."/>
            <person name="Younker I.T."/>
            <person name="Light S.H."/>
        </authorList>
    </citation>
    <scope>NUCLEOTIDE SEQUENCE</scope>
    <source>
        <strain evidence="1">TN.2.01</strain>
    </source>
</reference>
<evidence type="ECO:0000313" key="1">
    <source>
        <dbReference type="EMBL" id="MEL0603974.1"/>
    </source>
</evidence>
<name>A0ACC6R250_9GAMM</name>
<comment type="caution">
    <text evidence="1">The sequence shown here is derived from an EMBL/GenBank/DDBJ whole genome shotgun (WGS) entry which is preliminary data.</text>
</comment>